<dbReference type="FunFam" id="3.40.309.10:FF:000003">
    <property type="entry name" value="Aldehyde dehydrogenase"/>
    <property type="match status" value="1"/>
</dbReference>
<keyword evidence="2 4" id="KW-0560">Oxidoreductase</keyword>
<dbReference type="FunFam" id="3.40.605.10:FF:000004">
    <property type="entry name" value="Aldehyde dehydrogenase"/>
    <property type="match status" value="1"/>
</dbReference>
<organism evidence="9 10">
    <name type="scientific">Hondaea fermentalgiana</name>
    <dbReference type="NCBI Taxonomy" id="2315210"/>
    <lineage>
        <taxon>Eukaryota</taxon>
        <taxon>Sar</taxon>
        <taxon>Stramenopiles</taxon>
        <taxon>Bigyra</taxon>
        <taxon>Labyrinthulomycetes</taxon>
        <taxon>Thraustochytrida</taxon>
        <taxon>Thraustochytriidae</taxon>
        <taxon>Hondaea</taxon>
    </lineage>
</organism>
<dbReference type="AlphaFoldDB" id="A0A2R5GKG1"/>
<keyword evidence="10" id="KW-1185">Reference proteome</keyword>
<dbReference type="GO" id="GO:0005737">
    <property type="term" value="C:cytoplasm"/>
    <property type="evidence" value="ECO:0007669"/>
    <property type="project" value="TreeGrafter"/>
</dbReference>
<evidence type="ECO:0000256" key="3">
    <source>
        <dbReference type="ARBA" id="ARBA00023027"/>
    </source>
</evidence>
<comment type="similarity">
    <text evidence="1 4 7">Belongs to the aldehyde dehydrogenase family.</text>
</comment>
<dbReference type="GO" id="GO:0006081">
    <property type="term" value="P:aldehyde metabolic process"/>
    <property type="evidence" value="ECO:0007669"/>
    <property type="project" value="InterPro"/>
</dbReference>
<comment type="caution">
    <text evidence="9">The sequence shown here is derived from an EMBL/GenBank/DDBJ whole genome shotgun (WGS) entry which is preliminary data.</text>
</comment>
<feature type="domain" description="Aldehyde dehydrogenase" evidence="8">
    <location>
        <begin position="37"/>
        <end position="459"/>
    </location>
</feature>
<dbReference type="InterPro" id="IPR029510">
    <property type="entry name" value="Ald_DH_CS_GLU"/>
</dbReference>
<dbReference type="SUPFAM" id="SSF53720">
    <property type="entry name" value="ALDH-like"/>
    <property type="match status" value="1"/>
</dbReference>
<dbReference type="PANTHER" id="PTHR43570:SF16">
    <property type="entry name" value="ALDEHYDE DEHYDROGENASE TYPE III, ISOFORM Q"/>
    <property type="match status" value="1"/>
</dbReference>
<dbReference type="InParanoid" id="A0A2R5GKG1"/>
<evidence type="ECO:0000259" key="8">
    <source>
        <dbReference type="Pfam" id="PF00171"/>
    </source>
</evidence>
<keyword evidence="3" id="KW-0520">NAD</keyword>
<protein>
    <recommendedName>
        <fullName evidence="4">Aldehyde dehydrogenase</fullName>
    </recommendedName>
</protein>
<evidence type="ECO:0000256" key="4">
    <source>
        <dbReference type="PIRNR" id="PIRNR036492"/>
    </source>
</evidence>
<dbReference type="InterPro" id="IPR012394">
    <property type="entry name" value="Aldehyde_DH_NAD(P)"/>
</dbReference>
<dbReference type="InterPro" id="IPR016161">
    <property type="entry name" value="Ald_DH/histidinol_DH"/>
</dbReference>
<dbReference type="PROSITE" id="PS00070">
    <property type="entry name" value="ALDEHYDE_DEHYDR_CYS"/>
    <property type="match status" value="1"/>
</dbReference>
<dbReference type="Gene3D" id="3.40.309.10">
    <property type="entry name" value="Aldehyde Dehydrogenase, Chain A, domain 2"/>
    <property type="match status" value="1"/>
</dbReference>
<dbReference type="CDD" id="cd07087">
    <property type="entry name" value="ALDH_F3-13-14_CALDH-like"/>
    <property type="match status" value="1"/>
</dbReference>
<evidence type="ECO:0000256" key="7">
    <source>
        <dbReference type="RuleBase" id="RU003345"/>
    </source>
</evidence>
<evidence type="ECO:0000313" key="9">
    <source>
        <dbReference type="EMBL" id="GBG28771.1"/>
    </source>
</evidence>
<evidence type="ECO:0000256" key="1">
    <source>
        <dbReference type="ARBA" id="ARBA00009986"/>
    </source>
</evidence>
<dbReference type="OrthoDB" id="440325at2759"/>
<dbReference type="PANTHER" id="PTHR43570">
    <property type="entry name" value="ALDEHYDE DEHYDROGENASE"/>
    <property type="match status" value="1"/>
</dbReference>
<dbReference type="Pfam" id="PF00171">
    <property type="entry name" value="Aldedh"/>
    <property type="match status" value="1"/>
</dbReference>
<evidence type="ECO:0000256" key="6">
    <source>
        <dbReference type="PROSITE-ProRule" id="PRU10007"/>
    </source>
</evidence>
<name>A0A2R5GKG1_9STRA</name>
<dbReference type="InterPro" id="IPR016160">
    <property type="entry name" value="Ald_DH_CS_CYS"/>
</dbReference>
<proteinExistence type="inferred from homology"/>
<dbReference type="InterPro" id="IPR015590">
    <property type="entry name" value="Aldehyde_DH_dom"/>
</dbReference>
<feature type="active site" evidence="5 6">
    <location>
        <position position="235"/>
    </location>
</feature>
<evidence type="ECO:0000313" key="10">
    <source>
        <dbReference type="Proteomes" id="UP000241890"/>
    </source>
</evidence>
<evidence type="ECO:0000256" key="2">
    <source>
        <dbReference type="ARBA" id="ARBA00023002"/>
    </source>
</evidence>
<dbReference type="InterPro" id="IPR016163">
    <property type="entry name" value="Ald_DH_C"/>
</dbReference>
<gene>
    <name evidence="9" type="ORF">FCC1311_049922</name>
</gene>
<dbReference type="GO" id="GO:0004029">
    <property type="term" value="F:aldehyde dehydrogenase (NAD+) activity"/>
    <property type="evidence" value="ECO:0007669"/>
    <property type="project" value="TreeGrafter"/>
</dbReference>
<dbReference type="Proteomes" id="UP000241890">
    <property type="component" value="Unassembled WGS sequence"/>
</dbReference>
<dbReference type="PIRSF" id="PIRSF036492">
    <property type="entry name" value="ALDH"/>
    <property type="match status" value="1"/>
</dbReference>
<dbReference type="PROSITE" id="PS00687">
    <property type="entry name" value="ALDEHYDE_DEHYDR_GLU"/>
    <property type="match status" value="1"/>
</dbReference>
<accession>A0A2R5GKG1</accession>
<sequence>MGAAHERGLGAAASQQNADADLDTLERGYGEMLGEVRANFNSGKAKSAAWRINQLKQIKRCIAENKDEMCRVMKEDLGRCKYEAIFGEALTVLTELDFMINNVESWVAPERQWHTLLVQPGYSEIRREAKGVVLVLSPWNFPVNLSILCLATAIVGGNACVIKPSEVAPESAKFIEMLVNKYLDTDLVRCVQGAVDETTALLRLRWDHIIYTGNGAVARIVMTAAAKHLTPVTLELGGKSPCVIDPSCSLKTAARRILGSKLLNAGQICIAPDYIITTPGYVEKLVPVLKETLVEFYGEDPSQAEAFGRIINERHHDRIMRLMDPSSHGGEIIAGGPDKADRASKYIPPTIVLNPSTDSPLMTEEIFGPVLPIITIDSIDESIDFIQSREHPLALYVFAENKDVIEKVVANTQSGGVCVNDCIYHITNPYLPFGGVGSSGMGCYHGKYGFDEVTHAKSVMHRSTMIDPSMRYPNKYNGEQAEKILDFLAKEGMSPATKKLIAVAGVSAIGFLLMRRSSRM</sequence>
<dbReference type="EMBL" id="BEYU01000048">
    <property type="protein sequence ID" value="GBG28771.1"/>
    <property type="molecule type" value="Genomic_DNA"/>
</dbReference>
<evidence type="ECO:0000256" key="5">
    <source>
        <dbReference type="PIRSR" id="PIRSR036492-1"/>
    </source>
</evidence>
<reference evidence="9 10" key="1">
    <citation type="submission" date="2017-12" db="EMBL/GenBank/DDBJ databases">
        <title>Sequencing, de novo assembly and annotation of complete genome of a new Thraustochytrid species, strain FCC1311.</title>
        <authorList>
            <person name="Sedici K."/>
            <person name="Godart F."/>
            <person name="Aiese Cigliano R."/>
            <person name="Sanseverino W."/>
            <person name="Barakat M."/>
            <person name="Ortet P."/>
            <person name="Marechal E."/>
            <person name="Cagnac O."/>
            <person name="Amato A."/>
        </authorList>
    </citation>
    <scope>NUCLEOTIDE SEQUENCE [LARGE SCALE GENOMIC DNA]</scope>
</reference>
<dbReference type="InterPro" id="IPR016162">
    <property type="entry name" value="Ald_DH_N"/>
</dbReference>
<dbReference type="Gene3D" id="3.40.605.10">
    <property type="entry name" value="Aldehyde Dehydrogenase, Chain A, domain 1"/>
    <property type="match status" value="1"/>
</dbReference>
<feature type="active site" evidence="5">
    <location>
        <position position="269"/>
    </location>
</feature>